<proteinExistence type="predicted"/>
<dbReference type="EMBL" id="JBHLWM010000012">
    <property type="protein sequence ID" value="MFC0243672.1"/>
    <property type="molecule type" value="Genomic_DNA"/>
</dbReference>
<dbReference type="RefSeq" id="WP_378392884.1">
    <property type="nucleotide sequence ID" value="NZ_JBHLWM010000012.1"/>
</dbReference>
<comment type="caution">
    <text evidence="1">The sequence shown here is derived from an EMBL/GenBank/DDBJ whole genome shotgun (WGS) entry which is preliminary data.</text>
</comment>
<sequence length="57" mass="6339">MKTVTMMRDYSYRPFKRKPVIVQYLGGATYDRVPEAAVRSIVGAGAGYVVEPQATNE</sequence>
<dbReference type="Proteomes" id="UP001589775">
    <property type="component" value="Unassembled WGS sequence"/>
</dbReference>
<protein>
    <submittedName>
        <fullName evidence="1">Uncharacterized protein</fullName>
    </submittedName>
</protein>
<accession>A0ABV6EZL3</accession>
<evidence type="ECO:0000313" key="1">
    <source>
        <dbReference type="EMBL" id="MFC0243672.1"/>
    </source>
</evidence>
<organism evidence="1 2">
    <name type="scientific">Rhodopseudomonas telluris</name>
    <dbReference type="NCBI Taxonomy" id="644215"/>
    <lineage>
        <taxon>Bacteria</taxon>
        <taxon>Pseudomonadati</taxon>
        <taxon>Pseudomonadota</taxon>
        <taxon>Alphaproteobacteria</taxon>
        <taxon>Hyphomicrobiales</taxon>
        <taxon>Nitrobacteraceae</taxon>
        <taxon>Rhodopseudomonas</taxon>
    </lineage>
</organism>
<name>A0ABV6EZL3_9BRAD</name>
<keyword evidence="2" id="KW-1185">Reference proteome</keyword>
<evidence type="ECO:0000313" key="2">
    <source>
        <dbReference type="Proteomes" id="UP001589775"/>
    </source>
</evidence>
<gene>
    <name evidence="1" type="ORF">ACFFJ6_24530</name>
</gene>
<reference evidence="1 2" key="1">
    <citation type="submission" date="2024-09" db="EMBL/GenBank/DDBJ databases">
        <authorList>
            <person name="Sun Q."/>
            <person name="Mori K."/>
        </authorList>
    </citation>
    <scope>NUCLEOTIDE SEQUENCE [LARGE SCALE GENOMIC DNA]</scope>
    <source>
        <strain evidence="1 2">KCTC 23279</strain>
    </source>
</reference>